<accession>A0AAQ3SI18</accession>
<evidence type="ECO:0000313" key="2">
    <source>
        <dbReference type="Proteomes" id="UP001341281"/>
    </source>
</evidence>
<dbReference type="Proteomes" id="UP001341281">
    <property type="component" value="Chromosome 01"/>
</dbReference>
<keyword evidence="2" id="KW-1185">Reference proteome</keyword>
<reference evidence="1 2" key="1">
    <citation type="submission" date="2024-02" db="EMBL/GenBank/DDBJ databases">
        <title>High-quality chromosome-scale genome assembly of Pensacola bahiagrass (Paspalum notatum Flugge var. saurae).</title>
        <authorList>
            <person name="Vega J.M."/>
            <person name="Podio M."/>
            <person name="Orjuela J."/>
            <person name="Siena L.A."/>
            <person name="Pessino S.C."/>
            <person name="Combes M.C."/>
            <person name="Mariac C."/>
            <person name="Albertini E."/>
            <person name="Pupilli F."/>
            <person name="Ortiz J.P.A."/>
            <person name="Leblanc O."/>
        </authorList>
    </citation>
    <scope>NUCLEOTIDE SEQUENCE [LARGE SCALE GENOMIC DNA]</scope>
    <source>
        <strain evidence="1">R1</strain>
        <tissue evidence="1">Leaf</tissue>
    </source>
</reference>
<sequence>MSDIHDVFHVTQLIKCLRMPKQHIAQETVELQPDLKYQEVPVKILDTVSRKTRNSTVRICRALWSRHGEEQATWEREDALRKEYPDLFKAPPNLEDEIRSKGGL</sequence>
<proteinExistence type="predicted"/>
<dbReference type="AlphaFoldDB" id="A0AAQ3SI18"/>
<protein>
    <recommendedName>
        <fullName evidence="3">Chromo domain-containing protein</fullName>
    </recommendedName>
</protein>
<dbReference type="EMBL" id="CP144745">
    <property type="protein sequence ID" value="WVZ52142.1"/>
    <property type="molecule type" value="Genomic_DNA"/>
</dbReference>
<organism evidence="1 2">
    <name type="scientific">Paspalum notatum var. saurae</name>
    <dbReference type="NCBI Taxonomy" id="547442"/>
    <lineage>
        <taxon>Eukaryota</taxon>
        <taxon>Viridiplantae</taxon>
        <taxon>Streptophyta</taxon>
        <taxon>Embryophyta</taxon>
        <taxon>Tracheophyta</taxon>
        <taxon>Spermatophyta</taxon>
        <taxon>Magnoliopsida</taxon>
        <taxon>Liliopsida</taxon>
        <taxon>Poales</taxon>
        <taxon>Poaceae</taxon>
        <taxon>PACMAD clade</taxon>
        <taxon>Panicoideae</taxon>
        <taxon>Andropogonodae</taxon>
        <taxon>Paspaleae</taxon>
        <taxon>Paspalinae</taxon>
        <taxon>Paspalum</taxon>
    </lineage>
</organism>
<dbReference type="PANTHER" id="PTHR46148">
    <property type="entry name" value="CHROMO DOMAIN-CONTAINING PROTEIN"/>
    <property type="match status" value="1"/>
</dbReference>
<evidence type="ECO:0000313" key="1">
    <source>
        <dbReference type="EMBL" id="WVZ52142.1"/>
    </source>
</evidence>
<name>A0AAQ3SI18_PASNO</name>
<dbReference type="PANTHER" id="PTHR46148:SF57">
    <property type="entry name" value="OS12G0499874 PROTEIN"/>
    <property type="match status" value="1"/>
</dbReference>
<gene>
    <name evidence="1" type="ORF">U9M48_003230</name>
</gene>
<evidence type="ECO:0008006" key="3">
    <source>
        <dbReference type="Google" id="ProtNLM"/>
    </source>
</evidence>